<dbReference type="EMBL" id="JAMKFB020000016">
    <property type="protein sequence ID" value="KAL0172803.1"/>
    <property type="molecule type" value="Genomic_DNA"/>
</dbReference>
<sequence>RMYKYSGQSVCSLNAVTLLSAYQVEILEETGCQLDSGAPNPALWDKICVVNDLTLRSSHCVVQGCGRMMSLGVSGERALWLNLSGLCDMQKLEVMDAAYDPTKGLFGPALEKMRETSTFRKQEDEAFNLCLPRKQVPRPPSQPPQQGFAVAAAVRGRPVDARAVRPAH</sequence>
<evidence type="ECO:0000313" key="2">
    <source>
        <dbReference type="Proteomes" id="UP001529510"/>
    </source>
</evidence>
<protein>
    <submittedName>
        <fullName evidence="1">Uncharacterized protein</fullName>
    </submittedName>
</protein>
<proteinExistence type="predicted"/>
<gene>
    <name evidence="1" type="ORF">M9458_033114</name>
</gene>
<name>A0ABD0PHT0_CIRMR</name>
<reference evidence="1 2" key="1">
    <citation type="submission" date="2024-05" db="EMBL/GenBank/DDBJ databases">
        <title>Genome sequencing and assembly of Indian major carp, Cirrhinus mrigala (Hamilton, 1822).</title>
        <authorList>
            <person name="Mohindra V."/>
            <person name="Chowdhury L.M."/>
            <person name="Lal K."/>
            <person name="Jena J.K."/>
        </authorList>
    </citation>
    <scope>NUCLEOTIDE SEQUENCE [LARGE SCALE GENOMIC DNA]</scope>
    <source>
        <strain evidence="1">CM1030</strain>
        <tissue evidence="1">Blood</tissue>
    </source>
</reference>
<evidence type="ECO:0000313" key="1">
    <source>
        <dbReference type="EMBL" id="KAL0172803.1"/>
    </source>
</evidence>
<dbReference type="AlphaFoldDB" id="A0ABD0PHT0"/>
<feature type="non-terminal residue" evidence="1">
    <location>
        <position position="168"/>
    </location>
</feature>
<organism evidence="1 2">
    <name type="scientific">Cirrhinus mrigala</name>
    <name type="common">Mrigala</name>
    <dbReference type="NCBI Taxonomy" id="683832"/>
    <lineage>
        <taxon>Eukaryota</taxon>
        <taxon>Metazoa</taxon>
        <taxon>Chordata</taxon>
        <taxon>Craniata</taxon>
        <taxon>Vertebrata</taxon>
        <taxon>Euteleostomi</taxon>
        <taxon>Actinopterygii</taxon>
        <taxon>Neopterygii</taxon>
        <taxon>Teleostei</taxon>
        <taxon>Ostariophysi</taxon>
        <taxon>Cypriniformes</taxon>
        <taxon>Cyprinidae</taxon>
        <taxon>Labeoninae</taxon>
        <taxon>Labeonini</taxon>
        <taxon>Cirrhinus</taxon>
    </lineage>
</organism>
<accession>A0ABD0PHT0</accession>
<comment type="caution">
    <text evidence="1">The sequence shown here is derived from an EMBL/GenBank/DDBJ whole genome shotgun (WGS) entry which is preliminary data.</text>
</comment>
<feature type="non-terminal residue" evidence="1">
    <location>
        <position position="1"/>
    </location>
</feature>
<keyword evidence="2" id="KW-1185">Reference proteome</keyword>
<dbReference type="Proteomes" id="UP001529510">
    <property type="component" value="Unassembled WGS sequence"/>
</dbReference>